<dbReference type="PROSITE" id="PS51257">
    <property type="entry name" value="PROKAR_LIPOPROTEIN"/>
    <property type="match status" value="1"/>
</dbReference>
<dbReference type="AlphaFoldDB" id="A0A7W6E2Z1"/>
<dbReference type="Proteomes" id="UP000530268">
    <property type="component" value="Unassembled WGS sequence"/>
</dbReference>
<evidence type="ECO:0000313" key="2">
    <source>
        <dbReference type="Proteomes" id="UP000530268"/>
    </source>
</evidence>
<organism evidence="1 2">
    <name type="scientific">Sulfitobacter undariae</name>
    <dbReference type="NCBI Taxonomy" id="1563671"/>
    <lineage>
        <taxon>Bacteria</taxon>
        <taxon>Pseudomonadati</taxon>
        <taxon>Pseudomonadota</taxon>
        <taxon>Alphaproteobacteria</taxon>
        <taxon>Rhodobacterales</taxon>
        <taxon>Roseobacteraceae</taxon>
        <taxon>Sulfitobacter</taxon>
    </lineage>
</organism>
<proteinExistence type="predicted"/>
<comment type="caution">
    <text evidence="1">The sequence shown here is derived from an EMBL/GenBank/DDBJ whole genome shotgun (WGS) entry which is preliminary data.</text>
</comment>
<gene>
    <name evidence="1" type="ORF">GGR95_000952</name>
</gene>
<sequence length="181" mass="20349">MIRKILMASVLFVAACTTPQTSSYTLPPEDRAAISTRIANFEQAFVRGNTTEIVNIIPPRMIATIAKDAGVPEPMLRRELAKLTRETTRDVKILSFGMSLENATFRTTPTGRPYGLIPTQTVIRTAEGQKLQSNNQTLTLEDGDKWYLIRIDDARQVELMRKVYPDFKDVTFPKGTSKVIK</sequence>
<dbReference type="EMBL" id="JACIEI010000002">
    <property type="protein sequence ID" value="MBB3993324.1"/>
    <property type="molecule type" value="Genomic_DNA"/>
</dbReference>
<name>A0A7W6E2Z1_9RHOB</name>
<keyword evidence="2" id="KW-1185">Reference proteome</keyword>
<evidence type="ECO:0000313" key="1">
    <source>
        <dbReference type="EMBL" id="MBB3993324.1"/>
    </source>
</evidence>
<reference evidence="1 2" key="1">
    <citation type="submission" date="2020-08" db="EMBL/GenBank/DDBJ databases">
        <title>Genomic Encyclopedia of Type Strains, Phase IV (KMG-IV): sequencing the most valuable type-strain genomes for metagenomic binning, comparative biology and taxonomic classification.</title>
        <authorList>
            <person name="Goeker M."/>
        </authorList>
    </citation>
    <scope>NUCLEOTIDE SEQUENCE [LARGE SCALE GENOMIC DNA]</scope>
    <source>
        <strain evidence="1 2">DSM 102234</strain>
    </source>
</reference>
<accession>A0A7W6E2Z1</accession>
<dbReference type="RefSeq" id="WP_184563284.1">
    <property type="nucleotide sequence ID" value="NZ_JACIEI010000002.1"/>
</dbReference>
<protein>
    <submittedName>
        <fullName evidence="1">Uncharacterized protein</fullName>
    </submittedName>
</protein>